<keyword evidence="8" id="KW-1185">Reference proteome</keyword>
<comment type="caution">
    <text evidence="7">The sequence shown here is derived from an EMBL/GenBank/DDBJ whole genome shotgun (WGS) entry which is preliminary data.</text>
</comment>
<evidence type="ECO:0000256" key="6">
    <source>
        <dbReference type="ARBA" id="ARBA00023235"/>
    </source>
</evidence>
<evidence type="ECO:0000313" key="7">
    <source>
        <dbReference type="EMBL" id="NIJ54626.1"/>
    </source>
</evidence>
<dbReference type="EC" id="5.3.1.12" evidence="4"/>
<proteinExistence type="inferred from homology"/>
<dbReference type="PANTHER" id="PTHR30068:SF4">
    <property type="entry name" value="URONATE ISOMERASE"/>
    <property type="match status" value="1"/>
</dbReference>
<accession>A0ABX0UNT9</accession>
<gene>
    <name evidence="7" type="ORF">FHS68_003808</name>
</gene>
<dbReference type="GO" id="GO:0008880">
    <property type="term" value="F:glucuronate isomerase activity"/>
    <property type="evidence" value="ECO:0007669"/>
    <property type="project" value="UniProtKB-EC"/>
</dbReference>
<evidence type="ECO:0000256" key="4">
    <source>
        <dbReference type="ARBA" id="ARBA00012546"/>
    </source>
</evidence>
<dbReference type="Gene3D" id="1.10.2020.10">
    <property type="entry name" value="uronate isomerase, domain 2, chain A"/>
    <property type="match status" value="1"/>
</dbReference>
<evidence type="ECO:0000256" key="2">
    <source>
        <dbReference type="ARBA" id="ARBA00004892"/>
    </source>
</evidence>
<protein>
    <recommendedName>
        <fullName evidence="5">Uronate isomerase</fullName>
        <ecNumber evidence="4">5.3.1.12</ecNumber>
    </recommendedName>
</protein>
<dbReference type="PANTHER" id="PTHR30068">
    <property type="entry name" value="URONATE ISOMERASE"/>
    <property type="match status" value="1"/>
</dbReference>
<sequence>MFKPDSLLTNSTGKVLFYEVASRLPIIDFHNHVDPKPLATNQRADNIYQLWVQNDPYKHRAMRIYGIPEALITGKEATDYEKFLAWAECLTHTVGNPLFHWSCMELQQVFGIYQLLNTSNARHIWDASQELLATDKFRALDILKGFNVELLCTSDDLLDSLEHHQALAHTETGVTCLPSLRGDSIVSFQPDWMGQLAIQTGIKINNLESYKEAVVNRLDFFDQAGCLLSDHSLDAGFNFISTSESEASLLFMQLIQDGVLALADLVRLQSHMLVFLGQQYAARDWKMQLHIGANRFTSTRLRNRLGPAGGYASIGNTVNVHAISRFLDELDTVELLPKTILYTLNPADNAVFASLTGSFSQDHVRGKVQFGPAWWYNDHQEGITQQLIALSSYGLLSTSIGFTTDSRSILSFVRHDYYRRILCNLIGAWSEEGKLPDDRAVLEQLVANISYHNIQNWIKK</sequence>
<dbReference type="EMBL" id="JAASQJ010000003">
    <property type="protein sequence ID" value="NIJ54626.1"/>
    <property type="molecule type" value="Genomic_DNA"/>
</dbReference>
<dbReference type="SUPFAM" id="SSF51556">
    <property type="entry name" value="Metallo-dependent hydrolases"/>
    <property type="match status" value="1"/>
</dbReference>
<evidence type="ECO:0000256" key="1">
    <source>
        <dbReference type="ARBA" id="ARBA00001165"/>
    </source>
</evidence>
<evidence type="ECO:0000256" key="3">
    <source>
        <dbReference type="ARBA" id="ARBA00008397"/>
    </source>
</evidence>
<comment type="similarity">
    <text evidence="3">Belongs to the metallo-dependent hydrolases superfamily. Uronate isomerase family.</text>
</comment>
<comment type="pathway">
    <text evidence="2">Carbohydrate metabolism; pentose and glucuronate interconversion.</text>
</comment>
<evidence type="ECO:0000256" key="5">
    <source>
        <dbReference type="ARBA" id="ARBA00020555"/>
    </source>
</evidence>
<evidence type="ECO:0000313" key="8">
    <source>
        <dbReference type="Proteomes" id="UP001179181"/>
    </source>
</evidence>
<dbReference type="InterPro" id="IPR003766">
    <property type="entry name" value="Uronate_isomerase"/>
</dbReference>
<organism evidence="7 8">
    <name type="scientific">Dyadobacter arcticus</name>
    <dbReference type="NCBI Taxonomy" id="1078754"/>
    <lineage>
        <taxon>Bacteria</taxon>
        <taxon>Pseudomonadati</taxon>
        <taxon>Bacteroidota</taxon>
        <taxon>Cytophagia</taxon>
        <taxon>Cytophagales</taxon>
        <taxon>Spirosomataceae</taxon>
        <taxon>Dyadobacter</taxon>
    </lineage>
</organism>
<name>A0ABX0UNT9_9BACT</name>
<dbReference type="NCBIfam" id="NF002794">
    <property type="entry name" value="PRK02925.1"/>
    <property type="match status" value="1"/>
</dbReference>
<dbReference type="Proteomes" id="UP001179181">
    <property type="component" value="Unassembled WGS sequence"/>
</dbReference>
<dbReference type="Gene3D" id="3.20.20.140">
    <property type="entry name" value="Metal-dependent hydrolases"/>
    <property type="match status" value="1"/>
</dbReference>
<comment type="catalytic activity">
    <reaction evidence="1">
        <text>D-glucuronate = D-fructuronate</text>
        <dbReference type="Rhea" id="RHEA:13049"/>
        <dbReference type="ChEBI" id="CHEBI:58720"/>
        <dbReference type="ChEBI" id="CHEBI:59863"/>
        <dbReference type="EC" id="5.3.1.12"/>
    </reaction>
</comment>
<reference evidence="7 8" key="1">
    <citation type="submission" date="2020-03" db="EMBL/GenBank/DDBJ databases">
        <title>Genomic Encyclopedia of Type Strains, Phase IV (KMG-IV): sequencing the most valuable type-strain genomes for metagenomic binning, comparative biology and taxonomic classification.</title>
        <authorList>
            <person name="Goeker M."/>
        </authorList>
    </citation>
    <scope>NUCLEOTIDE SEQUENCE [LARGE SCALE GENOMIC DNA]</scope>
    <source>
        <strain evidence="7 8">DSM 102865</strain>
    </source>
</reference>
<dbReference type="RefSeq" id="WP_167273058.1">
    <property type="nucleotide sequence ID" value="NZ_JAASQJ010000003.1"/>
</dbReference>
<dbReference type="InterPro" id="IPR032466">
    <property type="entry name" value="Metal_Hydrolase"/>
</dbReference>
<keyword evidence="6 7" id="KW-0413">Isomerase</keyword>
<dbReference type="Pfam" id="PF02614">
    <property type="entry name" value="UxaC"/>
    <property type="match status" value="1"/>
</dbReference>